<accession>A0A443R9L0</accession>
<dbReference type="Proteomes" id="UP000285301">
    <property type="component" value="Unassembled WGS sequence"/>
</dbReference>
<name>A0A443R9L0_9ACAR</name>
<sequence>MLSTRRVQRFADVLNFARSVGHFTAKTTSVGDRIVLSAHEISHRRRIGAELRSQRRVFGKVSEKQK</sequence>
<comment type="caution">
    <text evidence="1">The sequence shown here is derived from an EMBL/GenBank/DDBJ whole genome shotgun (WGS) entry which is preliminary data.</text>
</comment>
<organism evidence="1 2">
    <name type="scientific">Dinothrombium tinctorium</name>
    <dbReference type="NCBI Taxonomy" id="1965070"/>
    <lineage>
        <taxon>Eukaryota</taxon>
        <taxon>Metazoa</taxon>
        <taxon>Ecdysozoa</taxon>
        <taxon>Arthropoda</taxon>
        <taxon>Chelicerata</taxon>
        <taxon>Arachnida</taxon>
        <taxon>Acari</taxon>
        <taxon>Acariformes</taxon>
        <taxon>Trombidiformes</taxon>
        <taxon>Prostigmata</taxon>
        <taxon>Anystina</taxon>
        <taxon>Parasitengona</taxon>
        <taxon>Trombidioidea</taxon>
        <taxon>Trombidiidae</taxon>
        <taxon>Dinothrombium</taxon>
    </lineage>
</organism>
<dbReference type="AlphaFoldDB" id="A0A443R9L0"/>
<reference evidence="1 2" key="1">
    <citation type="journal article" date="2018" name="Gigascience">
        <title>Genomes of trombidid mites reveal novel predicted allergens and laterally-transferred genes associated with secondary metabolism.</title>
        <authorList>
            <person name="Dong X."/>
            <person name="Chaisiri K."/>
            <person name="Xia D."/>
            <person name="Armstrong S.D."/>
            <person name="Fang Y."/>
            <person name="Donnelly M.J."/>
            <person name="Kadowaki T."/>
            <person name="McGarry J.W."/>
            <person name="Darby A.C."/>
            <person name="Makepeace B.L."/>
        </authorList>
    </citation>
    <scope>NUCLEOTIDE SEQUENCE [LARGE SCALE GENOMIC DNA]</scope>
    <source>
        <strain evidence="1">UoL-WK</strain>
    </source>
</reference>
<gene>
    <name evidence="1" type="ORF">B4U79_07374</name>
</gene>
<proteinExistence type="predicted"/>
<protein>
    <submittedName>
        <fullName evidence="1">Uncharacterized protein</fullName>
    </submittedName>
</protein>
<evidence type="ECO:0000313" key="2">
    <source>
        <dbReference type="Proteomes" id="UP000285301"/>
    </source>
</evidence>
<evidence type="ECO:0000313" key="1">
    <source>
        <dbReference type="EMBL" id="RWS11959.1"/>
    </source>
</evidence>
<dbReference type="EMBL" id="NCKU01001504">
    <property type="protein sequence ID" value="RWS11959.1"/>
    <property type="molecule type" value="Genomic_DNA"/>
</dbReference>
<keyword evidence="2" id="KW-1185">Reference proteome</keyword>